<dbReference type="SUPFAM" id="SSF51556">
    <property type="entry name" value="Metallo-dependent hydrolases"/>
    <property type="match status" value="1"/>
</dbReference>
<protein>
    <recommendedName>
        <fullName evidence="1">Amidohydrolase-related domain-containing protein</fullName>
    </recommendedName>
</protein>
<sequence length="160" mass="18133">MDSLNISVQYYGGIIIADRGNTQRQASRNDRMIKLSHDNPKLIPICSVHPYDSLFALKEIERLKGKGVAIIKLHPFSQEIEVDDERVLKLRKKAGEIGITVLIDNANITSPGDIEHLLNLALECKETTFIYAHMGGISFRSWNILKLIKANEDFCNNYIH</sequence>
<evidence type="ECO:0000259" key="1">
    <source>
        <dbReference type="Pfam" id="PF04909"/>
    </source>
</evidence>
<comment type="caution">
    <text evidence="2">The sequence shown here is derived from an EMBL/GenBank/DDBJ whole genome shotgun (WGS) entry which is preliminary data.</text>
</comment>
<accession>A0A2T4DTF6</accession>
<evidence type="ECO:0000313" key="2">
    <source>
        <dbReference type="EMBL" id="PTB97092.1"/>
    </source>
</evidence>
<dbReference type="Proteomes" id="UP000240608">
    <property type="component" value="Unassembled WGS sequence"/>
</dbReference>
<dbReference type="Pfam" id="PF04909">
    <property type="entry name" value="Amidohydro_2"/>
    <property type="match status" value="1"/>
</dbReference>
<dbReference type="AlphaFoldDB" id="A0A2T4DTF6"/>
<name>A0A2T4DTF6_9BACT</name>
<organism evidence="2 3">
    <name type="scientific">Marivirga lumbricoides</name>
    <dbReference type="NCBI Taxonomy" id="1046115"/>
    <lineage>
        <taxon>Bacteria</taxon>
        <taxon>Pseudomonadati</taxon>
        <taxon>Bacteroidota</taxon>
        <taxon>Cytophagia</taxon>
        <taxon>Cytophagales</taxon>
        <taxon>Marivirgaceae</taxon>
        <taxon>Marivirga</taxon>
    </lineage>
</organism>
<dbReference type="InterPro" id="IPR006680">
    <property type="entry name" value="Amidohydro-rel"/>
</dbReference>
<feature type="domain" description="Amidohydrolase-related" evidence="1">
    <location>
        <begin position="29"/>
        <end position="137"/>
    </location>
</feature>
<proteinExistence type="predicted"/>
<reference evidence="2 3" key="1">
    <citation type="submission" date="2018-03" db="EMBL/GenBank/DDBJ databases">
        <title>Cross-interface Injection: A General Nanoliter Liquid Handling Method Applied to Single Cells Genome Amplification Automated Nanoliter Liquid Handling Applied to Single Cell Multiple Displacement Amplification.</title>
        <authorList>
            <person name="Yun J."/>
            <person name="Xu P."/>
            <person name="Xu J."/>
            <person name="Dai X."/>
            <person name="Wang Y."/>
            <person name="Zheng X."/>
            <person name="Cao C."/>
            <person name="Yi Q."/>
            <person name="Zhu Y."/>
            <person name="Wang L."/>
            <person name="Dong Z."/>
            <person name="Huang Y."/>
            <person name="Huang L."/>
            <person name="Du W."/>
        </authorList>
    </citation>
    <scope>NUCLEOTIDE SEQUENCE [LARGE SCALE GENOMIC DNA]</scope>
    <source>
        <strain evidence="2 3">Z-D1-2</strain>
    </source>
</reference>
<dbReference type="GO" id="GO:0016787">
    <property type="term" value="F:hydrolase activity"/>
    <property type="evidence" value="ECO:0007669"/>
    <property type="project" value="InterPro"/>
</dbReference>
<dbReference type="InterPro" id="IPR032466">
    <property type="entry name" value="Metal_Hydrolase"/>
</dbReference>
<dbReference type="Gene3D" id="3.20.20.140">
    <property type="entry name" value="Metal-dependent hydrolases"/>
    <property type="match status" value="1"/>
</dbReference>
<dbReference type="EMBL" id="PYVU01000025">
    <property type="protein sequence ID" value="PTB97092.1"/>
    <property type="molecule type" value="Genomic_DNA"/>
</dbReference>
<evidence type="ECO:0000313" key="3">
    <source>
        <dbReference type="Proteomes" id="UP000240608"/>
    </source>
</evidence>
<gene>
    <name evidence="2" type="ORF">C9994_04520</name>
</gene>